<dbReference type="InterPro" id="IPR045262">
    <property type="entry name" value="STP/PLT_plant"/>
</dbReference>
<dbReference type="InParanoid" id="A0A061GWJ9"/>
<sequence>MYRSTFIAIRSVDKAGRKTLLIPGALCMLAAQSWCVICFFVNNYAWSSVPIGWLIASEIFPLEITFIIAQAFMTMLCYMRANIFFIFAAILSTMTIGVIAILPETKAIPLDEMVERAWMQHWFWKRFTNYLVAMTLKNKCKGSLSNRKLSALIKLYIFY</sequence>
<dbReference type="EMBL" id="CM001887">
    <property type="protein sequence ID" value="EOY33793.1"/>
    <property type="molecule type" value="Genomic_DNA"/>
</dbReference>
<dbReference type="eggNOG" id="KOG0254">
    <property type="taxonomic scope" value="Eukaryota"/>
</dbReference>
<keyword evidence="3" id="KW-0812">Transmembrane</keyword>
<evidence type="ECO:0000313" key="4">
    <source>
        <dbReference type="EMBL" id="EOY33793.1"/>
    </source>
</evidence>
<dbReference type="PANTHER" id="PTHR23500">
    <property type="entry name" value="SOLUTE CARRIER FAMILY 2, FACILITATED GLUCOSE TRANSPORTER"/>
    <property type="match status" value="1"/>
</dbReference>
<feature type="transmembrane region" description="Helical" evidence="3">
    <location>
        <begin position="81"/>
        <end position="102"/>
    </location>
</feature>
<feature type="transmembrane region" description="Helical" evidence="3">
    <location>
        <begin position="20"/>
        <end position="45"/>
    </location>
</feature>
<gene>
    <name evidence="4" type="ORF">TCM_041669</name>
</gene>
<dbReference type="Gramene" id="EOY33793">
    <property type="protein sequence ID" value="EOY33793"/>
    <property type="gene ID" value="TCM_041669"/>
</dbReference>
<protein>
    <submittedName>
        <fullName evidence="4">Major facilitator superfamily protein, putative</fullName>
    </submittedName>
</protein>
<keyword evidence="3" id="KW-0472">Membrane</keyword>
<accession>A0A061GWJ9</accession>
<feature type="transmembrane region" description="Helical" evidence="3">
    <location>
        <begin position="51"/>
        <end position="69"/>
    </location>
</feature>
<dbReference type="GO" id="GO:0015144">
    <property type="term" value="F:carbohydrate transmembrane transporter activity"/>
    <property type="evidence" value="ECO:0007669"/>
    <property type="project" value="InterPro"/>
</dbReference>
<evidence type="ECO:0000256" key="1">
    <source>
        <dbReference type="ARBA" id="ARBA00010992"/>
    </source>
</evidence>
<name>A0A061GWJ9_THECC</name>
<dbReference type="InterPro" id="IPR036259">
    <property type="entry name" value="MFS_trans_sf"/>
</dbReference>
<dbReference type="SUPFAM" id="SSF103473">
    <property type="entry name" value="MFS general substrate transporter"/>
    <property type="match status" value="1"/>
</dbReference>
<comment type="similarity">
    <text evidence="1">Belongs to the major facilitator superfamily. Sugar transporter (TC 2.A.1.1) family.</text>
</comment>
<dbReference type="HOGENOM" id="CLU_1663849_0_0_1"/>
<dbReference type="Gene3D" id="1.20.1250.20">
    <property type="entry name" value="MFS general substrate transporter like domains"/>
    <property type="match status" value="1"/>
</dbReference>
<evidence type="ECO:0000256" key="3">
    <source>
        <dbReference type="SAM" id="Phobius"/>
    </source>
</evidence>
<reference evidence="4 5" key="1">
    <citation type="journal article" date="2013" name="Genome Biol.">
        <title>The genome sequence of the most widely cultivated cacao type and its use to identify candidate genes regulating pod color.</title>
        <authorList>
            <person name="Motamayor J.C."/>
            <person name="Mockaitis K."/>
            <person name="Schmutz J."/>
            <person name="Haiminen N."/>
            <person name="Iii D.L."/>
            <person name="Cornejo O."/>
            <person name="Findley S.D."/>
            <person name="Zheng P."/>
            <person name="Utro F."/>
            <person name="Royaert S."/>
            <person name="Saski C."/>
            <person name="Jenkins J."/>
            <person name="Podicheti R."/>
            <person name="Zhao M."/>
            <person name="Scheffler B.E."/>
            <person name="Stack J.C."/>
            <person name="Feltus F.A."/>
            <person name="Mustiga G.M."/>
            <person name="Amores F."/>
            <person name="Phillips W."/>
            <person name="Marelli J.P."/>
            <person name="May G.D."/>
            <person name="Shapiro H."/>
            <person name="Ma J."/>
            <person name="Bustamante C.D."/>
            <person name="Schnell R.J."/>
            <person name="Main D."/>
            <person name="Gilbert D."/>
            <person name="Parida L."/>
            <person name="Kuhn D.N."/>
        </authorList>
    </citation>
    <scope>NUCLEOTIDE SEQUENCE [LARGE SCALE GENOMIC DNA]</scope>
    <source>
        <strain evidence="5">cv. Matina 1-6</strain>
    </source>
</reference>
<evidence type="ECO:0000256" key="2">
    <source>
        <dbReference type="ARBA" id="ARBA00022448"/>
    </source>
</evidence>
<keyword evidence="3" id="KW-1133">Transmembrane helix</keyword>
<dbReference type="Proteomes" id="UP000026915">
    <property type="component" value="Chromosome 9"/>
</dbReference>
<dbReference type="AlphaFoldDB" id="A0A061GWJ9"/>
<evidence type="ECO:0000313" key="5">
    <source>
        <dbReference type="Proteomes" id="UP000026915"/>
    </source>
</evidence>
<keyword evidence="5" id="KW-1185">Reference proteome</keyword>
<organism evidence="4 5">
    <name type="scientific">Theobroma cacao</name>
    <name type="common">Cacao</name>
    <name type="synonym">Cocoa</name>
    <dbReference type="NCBI Taxonomy" id="3641"/>
    <lineage>
        <taxon>Eukaryota</taxon>
        <taxon>Viridiplantae</taxon>
        <taxon>Streptophyta</taxon>
        <taxon>Embryophyta</taxon>
        <taxon>Tracheophyta</taxon>
        <taxon>Spermatophyta</taxon>
        <taxon>Magnoliopsida</taxon>
        <taxon>eudicotyledons</taxon>
        <taxon>Gunneridae</taxon>
        <taxon>Pentapetalae</taxon>
        <taxon>rosids</taxon>
        <taxon>malvids</taxon>
        <taxon>Malvales</taxon>
        <taxon>Malvaceae</taxon>
        <taxon>Byttnerioideae</taxon>
        <taxon>Theobroma</taxon>
    </lineage>
</organism>
<dbReference type="PANTHER" id="PTHR23500:SF511">
    <property type="entry name" value="SUGAR TRANSPORT PROTEIN 2"/>
    <property type="match status" value="1"/>
</dbReference>
<keyword evidence="2" id="KW-0813">Transport</keyword>
<proteinExistence type="inferred from homology"/>